<organism evidence="1">
    <name type="scientific">Rhizophora mucronata</name>
    <name type="common">Asiatic mangrove</name>
    <dbReference type="NCBI Taxonomy" id="61149"/>
    <lineage>
        <taxon>Eukaryota</taxon>
        <taxon>Viridiplantae</taxon>
        <taxon>Streptophyta</taxon>
        <taxon>Embryophyta</taxon>
        <taxon>Tracheophyta</taxon>
        <taxon>Spermatophyta</taxon>
        <taxon>Magnoliopsida</taxon>
        <taxon>eudicotyledons</taxon>
        <taxon>Gunneridae</taxon>
        <taxon>Pentapetalae</taxon>
        <taxon>rosids</taxon>
        <taxon>fabids</taxon>
        <taxon>Malpighiales</taxon>
        <taxon>Rhizophoraceae</taxon>
        <taxon>Rhizophora</taxon>
    </lineage>
</organism>
<reference evidence="1" key="1">
    <citation type="submission" date="2018-02" db="EMBL/GenBank/DDBJ databases">
        <title>Rhizophora mucronata_Transcriptome.</title>
        <authorList>
            <person name="Meera S.P."/>
            <person name="Sreeshan A."/>
            <person name="Augustine A."/>
        </authorList>
    </citation>
    <scope>NUCLEOTIDE SEQUENCE</scope>
    <source>
        <tissue evidence="1">Leaf</tissue>
    </source>
</reference>
<protein>
    <submittedName>
        <fullName evidence="1">SNARE-interacting protein KEULE isoform X5</fullName>
    </submittedName>
</protein>
<evidence type="ECO:0000313" key="1">
    <source>
        <dbReference type="EMBL" id="MBX26595.1"/>
    </source>
</evidence>
<accession>A0A2P2M8S9</accession>
<dbReference type="AlphaFoldDB" id="A0A2P2M8S9"/>
<sequence>MLYTLSNQLKRMLSCSCQTFLENRLYTRRHLFSSVHLFQENWLIISRKIQPYYLA</sequence>
<proteinExistence type="predicted"/>
<dbReference type="EMBL" id="GGEC01046111">
    <property type="protein sequence ID" value="MBX26595.1"/>
    <property type="molecule type" value="Transcribed_RNA"/>
</dbReference>
<name>A0A2P2M8S9_RHIMU</name>